<comment type="caution">
    <text evidence="4">The sequence shown here is derived from an EMBL/GenBank/DDBJ whole genome shotgun (WGS) entry which is preliminary data.</text>
</comment>
<keyword evidence="1" id="KW-0808">Transferase</keyword>
<dbReference type="AlphaFoldDB" id="A0A1Y4V900"/>
<dbReference type="InterPro" id="IPR001296">
    <property type="entry name" value="Glyco_trans_1"/>
</dbReference>
<accession>A0A1Y4V900</accession>
<organism evidence="4 5">
    <name type="scientific">Bacteroides xylanisolvens</name>
    <dbReference type="NCBI Taxonomy" id="371601"/>
    <lineage>
        <taxon>Bacteria</taxon>
        <taxon>Pseudomonadati</taxon>
        <taxon>Bacteroidota</taxon>
        <taxon>Bacteroidia</taxon>
        <taxon>Bacteroidales</taxon>
        <taxon>Bacteroidaceae</taxon>
        <taxon>Bacteroides</taxon>
    </lineage>
</organism>
<evidence type="ECO:0000259" key="2">
    <source>
        <dbReference type="Pfam" id="PF00534"/>
    </source>
</evidence>
<dbReference type="RefSeq" id="WP_087318438.1">
    <property type="nucleotide sequence ID" value="NZ_CP041230.1"/>
</dbReference>
<dbReference type="PANTHER" id="PTHR46401:SF2">
    <property type="entry name" value="GLYCOSYLTRANSFERASE WBBK-RELATED"/>
    <property type="match status" value="1"/>
</dbReference>
<dbReference type="Pfam" id="PF00534">
    <property type="entry name" value="Glycos_transf_1"/>
    <property type="match status" value="1"/>
</dbReference>
<sequence>MIAINGQFTARKMTGQERFAFELLLEMDKIVRDFPLQLRLIIPRNAINIPMLHNIEIEKYGAAKGALWEQTYFAYYLFRHKAISLNLCSVMPILKPGFICIHDLSYKVNPTYFKTMYARISQVWHKLQYLLAWYFSPIIYTVSKYSKSQMVDIYCVDPQRIIVIGNGWEHFERVEEDCILKKIEPDLFTKPYFLCLGSLAPNKNINWVLEVAKIHPQYNFLIAGKSSLRAYGTDYNECDLPNVKFLGYISDGEIKFLMKNCKAFIFPSFFEGFGIPPLEALSVGAKIIVSNSSCLPEIFGNSAYYIDPNKICTDLDELLSKSVESGEMILQKYRFSIFARQVLESLDKNYV</sequence>
<evidence type="ECO:0000313" key="4">
    <source>
        <dbReference type="EMBL" id="OUQ66559.1"/>
    </source>
</evidence>
<proteinExistence type="predicted"/>
<reference evidence="3" key="4">
    <citation type="journal article" date="2019" name="bioRxiv">
        <title>Acquired interbacterial defense systems protect against interspecies antagonism in the human gut microbiome.</title>
        <authorList>
            <person name="Ross B.D."/>
            <person name="Verster A.J."/>
            <person name="Radey M.C."/>
            <person name="Schmidtke D.T."/>
            <person name="Pope C.E."/>
            <person name="Hoffman L.R."/>
            <person name="Hajjar A.M."/>
            <person name="Peterson S.B."/>
            <person name="Borenstein E."/>
            <person name="Mougous J.D."/>
        </authorList>
    </citation>
    <scope>NUCLEOTIDE SEQUENCE</scope>
    <source>
        <strain evidence="3">H204</strain>
    </source>
</reference>
<dbReference type="Proteomes" id="UP000196036">
    <property type="component" value="Unassembled WGS sequence"/>
</dbReference>
<reference evidence="5" key="1">
    <citation type="submission" date="2017-04" db="EMBL/GenBank/DDBJ databases">
        <title>Function of individual gut microbiota members based on whole genome sequencing of pure cultures obtained from chicken caecum.</title>
        <authorList>
            <person name="Medvecky M."/>
            <person name="Cejkova D."/>
            <person name="Polansky O."/>
            <person name="Karasova D."/>
            <person name="Kubasova T."/>
            <person name="Cizek A."/>
            <person name="Rychlik I."/>
        </authorList>
    </citation>
    <scope>NUCLEOTIDE SEQUENCE [LARGE SCALE GENOMIC DNA]</scope>
    <source>
        <strain evidence="5">An109</strain>
    </source>
</reference>
<evidence type="ECO:0000313" key="6">
    <source>
        <dbReference type="Proteomes" id="UP000327007"/>
    </source>
</evidence>
<reference evidence="3" key="5">
    <citation type="submission" date="2019-09" db="EMBL/GenBank/DDBJ databases">
        <authorList>
            <person name="Ross B.D."/>
            <person name="Verster A.J."/>
            <person name="Radey M.C."/>
            <person name="Schmidtke D.T."/>
            <person name="Pope C.E."/>
            <person name="Hoffman L.R."/>
            <person name="Hajjar A.M."/>
            <person name="Peterson S.B."/>
            <person name="Borenstein E."/>
            <person name="Mougous J.D."/>
        </authorList>
    </citation>
    <scope>NUCLEOTIDE SEQUENCE</scope>
    <source>
        <strain evidence="3">H204</strain>
    </source>
</reference>
<dbReference type="EMBL" id="NFLW01000026">
    <property type="protein sequence ID" value="OUQ66559.1"/>
    <property type="molecule type" value="Genomic_DNA"/>
</dbReference>
<feature type="domain" description="Glycosyl transferase family 1" evidence="2">
    <location>
        <begin position="189"/>
        <end position="315"/>
    </location>
</feature>
<evidence type="ECO:0000313" key="3">
    <source>
        <dbReference type="EMBL" id="KAA9050626.1"/>
    </source>
</evidence>
<dbReference type="PANTHER" id="PTHR46401">
    <property type="entry name" value="GLYCOSYLTRANSFERASE WBBK-RELATED"/>
    <property type="match status" value="1"/>
</dbReference>
<reference evidence="4" key="2">
    <citation type="journal article" date="2018" name="BMC Genomics">
        <title>Whole genome sequencing and function prediction of 133 gut anaerobes isolated from chicken caecum in pure cultures.</title>
        <authorList>
            <person name="Medvecky M."/>
            <person name="Cejkova D."/>
            <person name="Polansky O."/>
            <person name="Karasova D."/>
            <person name="Kubasova T."/>
            <person name="Cizek A."/>
            <person name="Rychlik I."/>
        </authorList>
    </citation>
    <scope>NUCLEOTIDE SEQUENCE</scope>
    <source>
        <strain evidence="4">An109</strain>
    </source>
</reference>
<dbReference type="GO" id="GO:0009103">
    <property type="term" value="P:lipopolysaccharide biosynthetic process"/>
    <property type="evidence" value="ECO:0007669"/>
    <property type="project" value="TreeGrafter"/>
</dbReference>
<dbReference type="Proteomes" id="UP000327007">
    <property type="component" value="Unassembled WGS sequence"/>
</dbReference>
<dbReference type="GO" id="GO:0016757">
    <property type="term" value="F:glycosyltransferase activity"/>
    <property type="evidence" value="ECO:0007669"/>
    <property type="project" value="InterPro"/>
</dbReference>
<dbReference type="Gene3D" id="3.40.50.2000">
    <property type="entry name" value="Glycogen Phosphorylase B"/>
    <property type="match status" value="1"/>
</dbReference>
<dbReference type="SUPFAM" id="SSF53756">
    <property type="entry name" value="UDP-Glycosyltransferase/glycogen phosphorylase"/>
    <property type="match status" value="1"/>
</dbReference>
<protein>
    <submittedName>
        <fullName evidence="3">Glycosyltransferase family 4 protein</fullName>
    </submittedName>
</protein>
<evidence type="ECO:0000256" key="1">
    <source>
        <dbReference type="ARBA" id="ARBA00022679"/>
    </source>
</evidence>
<name>A0A1Y4V900_9BACE</name>
<dbReference type="CDD" id="cd03809">
    <property type="entry name" value="GT4_MtfB-like"/>
    <property type="match status" value="1"/>
</dbReference>
<evidence type="ECO:0000313" key="5">
    <source>
        <dbReference type="Proteomes" id="UP000196036"/>
    </source>
</evidence>
<gene>
    <name evidence="4" type="ORF">B5E52_13525</name>
    <name evidence="3" type="ORF">F6S82_01395</name>
</gene>
<dbReference type="EMBL" id="VYQC01000001">
    <property type="protein sequence ID" value="KAA9050626.1"/>
    <property type="molecule type" value="Genomic_DNA"/>
</dbReference>
<reference evidence="6" key="3">
    <citation type="journal article" date="2018" name="J. Anim. Genet.">
        <title>Acquired interbacterial defense systems protect against interspecies antagonism in the human gut microbiome.</title>
        <authorList>
            <person name="Ross B.D."/>
            <person name="Verster A.J."/>
            <person name="Radey M.C."/>
            <person name="Schmidtke D.T."/>
            <person name="Pope C.E."/>
            <person name="Hoffman L.R."/>
            <person name="Hajjar A."/>
            <person name="Peterson S.B."/>
            <person name="Borenstein E."/>
            <person name="Mougous J."/>
        </authorList>
    </citation>
    <scope>NUCLEOTIDE SEQUENCE [LARGE SCALE GENOMIC DNA]</scope>
    <source>
        <strain evidence="6">H204</strain>
    </source>
</reference>